<dbReference type="InterPro" id="IPR024583">
    <property type="entry name" value="Na_trans_cytopl"/>
</dbReference>
<evidence type="ECO:0000313" key="3">
    <source>
        <dbReference type="EnsemblMetazoa" id="PPAI007826-PA"/>
    </source>
</evidence>
<evidence type="ECO:0000313" key="4">
    <source>
        <dbReference type="Proteomes" id="UP000092462"/>
    </source>
</evidence>
<reference evidence="3" key="1">
    <citation type="submission" date="2022-08" db="UniProtKB">
        <authorList>
            <consortium name="EnsemblMetazoa"/>
        </authorList>
    </citation>
    <scope>IDENTIFICATION</scope>
    <source>
        <strain evidence="3">Israel</strain>
    </source>
</reference>
<dbReference type="VEuPathDB" id="VectorBase:PPAI007826"/>
<protein>
    <recommendedName>
        <fullName evidence="2">Voltage-gated Na+ ion channel cytoplasmic domain-containing protein</fullName>
    </recommendedName>
</protein>
<feature type="compositionally biased region" description="Basic and acidic residues" evidence="1">
    <location>
        <begin position="137"/>
        <end position="147"/>
    </location>
</feature>
<dbReference type="EnsemblMetazoa" id="PPAI007826-RA">
    <property type="protein sequence ID" value="PPAI007826-PA"/>
    <property type="gene ID" value="PPAI007826"/>
</dbReference>
<dbReference type="Proteomes" id="UP000092462">
    <property type="component" value="Unassembled WGS sequence"/>
</dbReference>
<feature type="domain" description="Voltage-gated Na+ ion channel cytoplasmic" evidence="2">
    <location>
        <begin position="5"/>
        <end position="88"/>
    </location>
</feature>
<organism evidence="3 4">
    <name type="scientific">Phlebotomus papatasi</name>
    <name type="common">Sandfly</name>
    <dbReference type="NCBI Taxonomy" id="29031"/>
    <lineage>
        <taxon>Eukaryota</taxon>
        <taxon>Metazoa</taxon>
        <taxon>Ecdysozoa</taxon>
        <taxon>Arthropoda</taxon>
        <taxon>Hexapoda</taxon>
        <taxon>Insecta</taxon>
        <taxon>Pterygota</taxon>
        <taxon>Neoptera</taxon>
        <taxon>Endopterygota</taxon>
        <taxon>Diptera</taxon>
        <taxon>Nematocera</taxon>
        <taxon>Psychodoidea</taxon>
        <taxon>Psychodidae</taxon>
        <taxon>Phlebotomus</taxon>
        <taxon>Phlebotomus</taxon>
    </lineage>
</organism>
<dbReference type="EMBL" id="AJVK01061971">
    <property type="status" value="NOT_ANNOTATED_CDS"/>
    <property type="molecule type" value="Genomic_DNA"/>
</dbReference>
<dbReference type="AlphaFoldDB" id="A0A1B0DI42"/>
<feature type="region of interest" description="Disordered" evidence="1">
    <location>
        <begin position="135"/>
        <end position="156"/>
    </location>
</feature>
<dbReference type="VEuPathDB" id="VectorBase:PPAPM1_004076"/>
<sequence length="156" mass="17481">MLLKQFTIRSGRGRFVIPGNDRKPLVLSTYLDAQEHLPYADDSNAVTPMSEENGAIIVPVYYTNLGSRHSSYTSHQSRISYTSHGDLLGGMTKESRLRGRSRNMSHCMPPLSVTGAHVDTNHKNHREFEVPTDFTDEALKGKSHDNPFIEPSQPQT</sequence>
<evidence type="ECO:0000256" key="1">
    <source>
        <dbReference type="SAM" id="MobiDB-lite"/>
    </source>
</evidence>
<accession>A0A1B0DI42</accession>
<dbReference type="Pfam" id="PF11933">
    <property type="entry name" value="Na_trans_cytopl"/>
    <property type="match status" value="1"/>
</dbReference>
<name>A0A1B0DI42_PHLPP</name>
<evidence type="ECO:0000259" key="2">
    <source>
        <dbReference type="Pfam" id="PF11933"/>
    </source>
</evidence>
<keyword evidence="4" id="KW-1185">Reference proteome</keyword>
<proteinExistence type="predicted"/>